<dbReference type="Pfam" id="PF00621">
    <property type="entry name" value="RhoGEF"/>
    <property type="match status" value="1"/>
</dbReference>
<name>A0A1A9WDU4_9MUSC</name>
<reference evidence="8" key="1">
    <citation type="submission" date="2014-03" db="EMBL/GenBank/DDBJ databases">
        <authorList>
            <person name="Aksoy S."/>
            <person name="Warren W."/>
            <person name="Wilson R.K."/>
        </authorList>
    </citation>
    <scope>NUCLEOTIDE SEQUENCE [LARGE SCALE GENOMIC DNA]</scope>
    <source>
        <strain evidence="8">IAEA</strain>
    </source>
</reference>
<dbReference type="PANTHER" id="PTHR45872:SF2">
    <property type="entry name" value="RHO GUANINE NUCLEOTIDE EXCHANGE FACTOR 2, ISOFORM D"/>
    <property type="match status" value="1"/>
</dbReference>
<dbReference type="GO" id="GO:0001664">
    <property type="term" value="F:G protein-coupled receptor binding"/>
    <property type="evidence" value="ECO:0007669"/>
    <property type="project" value="TreeGrafter"/>
</dbReference>
<reference evidence="7" key="2">
    <citation type="submission" date="2020-05" db="UniProtKB">
        <authorList>
            <consortium name="EnsemblMetazoa"/>
        </authorList>
    </citation>
    <scope>IDENTIFICATION</scope>
    <source>
        <strain evidence="7">IAEA</strain>
    </source>
</reference>
<dbReference type="VEuPathDB" id="VectorBase:GBRI015940"/>
<evidence type="ECO:0000256" key="4">
    <source>
        <dbReference type="SAM" id="Coils"/>
    </source>
</evidence>
<feature type="compositionally biased region" description="Low complexity" evidence="5">
    <location>
        <begin position="144"/>
        <end position="168"/>
    </location>
</feature>
<dbReference type="SUPFAM" id="SSF48065">
    <property type="entry name" value="DBL homology domain (DH-domain)"/>
    <property type="match status" value="1"/>
</dbReference>
<dbReference type="SMART" id="SM00325">
    <property type="entry name" value="RhoGEF"/>
    <property type="match status" value="1"/>
</dbReference>
<dbReference type="InterPro" id="IPR041020">
    <property type="entry name" value="PH_16"/>
</dbReference>
<dbReference type="Pfam" id="PF17838">
    <property type="entry name" value="PH_16"/>
    <property type="match status" value="2"/>
</dbReference>
<dbReference type="InterPro" id="IPR011993">
    <property type="entry name" value="PH-like_dom_sf"/>
</dbReference>
<dbReference type="AlphaFoldDB" id="A0A1A9WDU4"/>
<feature type="region of interest" description="Disordered" evidence="5">
    <location>
        <begin position="124"/>
        <end position="214"/>
    </location>
</feature>
<dbReference type="PANTHER" id="PTHR45872">
    <property type="entry name" value="RHO GUANINE NUCLEOTIDE EXCHANGE FACTOR 2, ISOFORM D"/>
    <property type="match status" value="1"/>
</dbReference>
<evidence type="ECO:0000313" key="8">
    <source>
        <dbReference type="Proteomes" id="UP000091820"/>
    </source>
</evidence>
<dbReference type="PROSITE" id="PS50010">
    <property type="entry name" value="DH_2"/>
    <property type="match status" value="1"/>
</dbReference>
<protein>
    <recommendedName>
        <fullName evidence="6">DH domain-containing protein</fullName>
    </recommendedName>
</protein>
<keyword evidence="4" id="KW-0175">Coiled coil</keyword>
<comment type="subcellular location">
    <subcellularLocation>
        <location evidence="1">Cytoplasm</location>
    </subcellularLocation>
</comment>
<dbReference type="InterPro" id="IPR035899">
    <property type="entry name" value="DBL_dom_sf"/>
</dbReference>
<dbReference type="STRING" id="37001.A0A1A9WDU4"/>
<dbReference type="GO" id="GO:0005085">
    <property type="term" value="F:guanyl-nucleotide exchange factor activity"/>
    <property type="evidence" value="ECO:0007669"/>
    <property type="project" value="InterPro"/>
</dbReference>
<dbReference type="CDD" id="cd00160">
    <property type="entry name" value="RhoGEF"/>
    <property type="match status" value="1"/>
</dbReference>
<dbReference type="InterPro" id="IPR000219">
    <property type="entry name" value="DH_dom"/>
</dbReference>
<dbReference type="SUPFAM" id="SSF50729">
    <property type="entry name" value="PH domain-like"/>
    <property type="match status" value="2"/>
</dbReference>
<keyword evidence="3" id="KW-0597">Phosphoprotein</keyword>
<feature type="coiled-coil region" evidence="4">
    <location>
        <begin position="262"/>
        <end position="289"/>
    </location>
</feature>
<evidence type="ECO:0000256" key="2">
    <source>
        <dbReference type="ARBA" id="ARBA00022490"/>
    </source>
</evidence>
<feature type="region of interest" description="Disordered" evidence="5">
    <location>
        <begin position="1"/>
        <end position="20"/>
    </location>
</feature>
<proteinExistence type="predicted"/>
<evidence type="ECO:0000259" key="6">
    <source>
        <dbReference type="PROSITE" id="PS50010"/>
    </source>
</evidence>
<accession>A0A1A9WDU4</accession>
<evidence type="ECO:0000256" key="5">
    <source>
        <dbReference type="SAM" id="MobiDB-lite"/>
    </source>
</evidence>
<organism evidence="7 8">
    <name type="scientific">Glossina brevipalpis</name>
    <dbReference type="NCBI Taxonomy" id="37001"/>
    <lineage>
        <taxon>Eukaryota</taxon>
        <taxon>Metazoa</taxon>
        <taxon>Ecdysozoa</taxon>
        <taxon>Arthropoda</taxon>
        <taxon>Hexapoda</taxon>
        <taxon>Insecta</taxon>
        <taxon>Pterygota</taxon>
        <taxon>Neoptera</taxon>
        <taxon>Endopterygota</taxon>
        <taxon>Diptera</taxon>
        <taxon>Brachycera</taxon>
        <taxon>Muscomorpha</taxon>
        <taxon>Hippoboscoidea</taxon>
        <taxon>Glossinidae</taxon>
        <taxon>Glossina</taxon>
    </lineage>
</organism>
<evidence type="ECO:0000256" key="3">
    <source>
        <dbReference type="ARBA" id="ARBA00022553"/>
    </source>
</evidence>
<dbReference type="Gene3D" id="1.20.900.10">
    <property type="entry name" value="Dbl homology (DH) domain"/>
    <property type="match status" value="1"/>
</dbReference>
<feature type="domain" description="DH" evidence="6">
    <location>
        <begin position="275"/>
        <end position="470"/>
    </location>
</feature>
<dbReference type="Gene3D" id="2.30.29.30">
    <property type="entry name" value="Pleckstrin-homology domain (PH domain)/Phosphotyrosine-binding domain (PTB)"/>
    <property type="match status" value="2"/>
</dbReference>
<dbReference type="GO" id="GO:0007186">
    <property type="term" value="P:G protein-coupled receptor signaling pathway"/>
    <property type="evidence" value="ECO:0007669"/>
    <property type="project" value="TreeGrafter"/>
</dbReference>
<dbReference type="GO" id="GO:0005737">
    <property type="term" value="C:cytoplasm"/>
    <property type="evidence" value="ECO:0007669"/>
    <property type="project" value="UniProtKB-SubCell"/>
</dbReference>
<dbReference type="Proteomes" id="UP000091820">
    <property type="component" value="Unassembled WGS sequence"/>
</dbReference>
<sequence length="608" mass="68618">MALDPPNINSRPNWVLGQTNTNNHRNLLLGRSNTNNHQDLAPGRSNTNKHQDLALVQPNTNNHRHLSLDDKYSLKYLHATCNTEVNNKPVSPIMSINSETLVRQEAADKNSFFLIKTKTSQMLELRAPSSSECKTDDQADLGLSNSNFTASSNSSLSSGEGSESPSNSMEQMGGGGGAGGTTAVTAANIPAHHHHHHQSQSQSQSQHSCQDSFHGSTSGGLVNLSFWGNTSTSAGLPLQRQWHFDSDEDDDLNEADWSSNVAAELLGALTDAEKKRQEIINEIYQTERSHVRTLKLLERLFFFPLHESGLLSQEHLLLLFPPSLVSLRDLHGMFEQKLKQRRLDHNYVVKNVGDLLAGMFDGKSGEELREYAAQFCARQQIALEALKEKRRKDEQLQKLLSKAEAHKACRRLQLKDLLPTVLQRLTKYPLLFENLYKVTVRVIPEDTSEAEAIQKALESSRKILVDVNQAVKTAEDAHKLQNIQRKLDKSTFDKDEFKYLDLTQYRLIHDGSLTMKKNPSIQLHGLLFETMIVLLTKQVLNKDTWAVPAVHPIVSSLIYMSEELLLLLQIRNKEHLHQGRHLVLYYSLFTYPLPKTLLVLPLEDYRDV</sequence>
<keyword evidence="8" id="KW-1185">Reference proteome</keyword>
<keyword evidence="2" id="KW-0963">Cytoplasm</keyword>
<dbReference type="EnsemblMetazoa" id="GBRI015940-RA">
    <property type="protein sequence ID" value="GBRI015940-PA"/>
    <property type="gene ID" value="GBRI015940"/>
</dbReference>
<feature type="compositionally biased region" description="Low complexity" evidence="5">
    <location>
        <begin position="199"/>
        <end position="208"/>
    </location>
</feature>
<evidence type="ECO:0000313" key="7">
    <source>
        <dbReference type="EnsemblMetazoa" id="GBRI015940-PA"/>
    </source>
</evidence>
<evidence type="ECO:0000256" key="1">
    <source>
        <dbReference type="ARBA" id="ARBA00004496"/>
    </source>
</evidence>
<feature type="compositionally biased region" description="Polar residues" evidence="5">
    <location>
        <begin position="7"/>
        <end position="20"/>
    </location>
</feature>